<evidence type="ECO:0000256" key="7">
    <source>
        <dbReference type="ARBA" id="ARBA00029392"/>
    </source>
</evidence>
<feature type="domain" description="Phospholipase/carboxylesterase/thioesterase" evidence="10">
    <location>
        <begin position="76"/>
        <end position="291"/>
    </location>
</feature>
<comment type="catalytic activity">
    <reaction evidence="9">
        <text>S-hexadecanoyl-L-cysteinyl-[protein] + H2O = L-cysteinyl-[protein] + hexadecanoate + H(+)</text>
        <dbReference type="Rhea" id="RHEA:19233"/>
        <dbReference type="Rhea" id="RHEA-COMP:10131"/>
        <dbReference type="Rhea" id="RHEA-COMP:11032"/>
        <dbReference type="ChEBI" id="CHEBI:7896"/>
        <dbReference type="ChEBI" id="CHEBI:15377"/>
        <dbReference type="ChEBI" id="CHEBI:15378"/>
        <dbReference type="ChEBI" id="CHEBI:29950"/>
        <dbReference type="ChEBI" id="CHEBI:74151"/>
        <dbReference type="EC" id="3.1.2.22"/>
    </reaction>
</comment>
<dbReference type="PANTHER" id="PTHR10655:SF17">
    <property type="entry name" value="LYSOPHOSPHOLIPASE-LIKE PROTEIN 1"/>
    <property type="match status" value="1"/>
</dbReference>
<dbReference type="GO" id="GO:0006631">
    <property type="term" value="P:fatty acid metabolic process"/>
    <property type="evidence" value="ECO:0007669"/>
    <property type="project" value="UniProtKB-KW"/>
</dbReference>
<evidence type="ECO:0000256" key="3">
    <source>
        <dbReference type="ARBA" id="ARBA00014923"/>
    </source>
</evidence>
<keyword evidence="12" id="KW-1185">Reference proteome</keyword>
<comment type="caution">
    <text evidence="11">The sequence shown here is derived from an EMBL/GenBank/DDBJ whole genome shotgun (WGS) entry which is preliminary data.</text>
</comment>
<dbReference type="SUPFAM" id="SSF53474">
    <property type="entry name" value="alpha/beta-Hydrolases"/>
    <property type="match status" value="1"/>
</dbReference>
<organism evidence="11 12">
    <name type="scientific">Candida metapsilosis</name>
    <dbReference type="NCBI Taxonomy" id="273372"/>
    <lineage>
        <taxon>Eukaryota</taxon>
        <taxon>Fungi</taxon>
        <taxon>Dikarya</taxon>
        <taxon>Ascomycota</taxon>
        <taxon>Saccharomycotina</taxon>
        <taxon>Pichiomycetes</taxon>
        <taxon>Debaryomycetaceae</taxon>
        <taxon>Candida/Lodderomyces clade</taxon>
        <taxon>Candida</taxon>
    </lineage>
</organism>
<keyword evidence="4" id="KW-0719">Serine esterase</keyword>
<protein>
    <recommendedName>
        <fullName evidence="3">Acyl-protein thioesterase 1</fullName>
        <ecNumber evidence="2">3.1.2.22</ecNumber>
    </recommendedName>
    <alternativeName>
        <fullName evidence="8">Palmitoyl-protein hydrolase</fullName>
    </alternativeName>
</protein>
<dbReference type="Proteomes" id="UP000669133">
    <property type="component" value="Unassembled WGS sequence"/>
</dbReference>
<dbReference type="InterPro" id="IPR003140">
    <property type="entry name" value="PLipase/COase/thioEstase"/>
</dbReference>
<dbReference type="AlphaFoldDB" id="A0A8H7ZHL0"/>
<evidence type="ECO:0000259" key="10">
    <source>
        <dbReference type="Pfam" id="PF02230"/>
    </source>
</evidence>
<dbReference type="InterPro" id="IPR029058">
    <property type="entry name" value="AB_hydrolase_fold"/>
</dbReference>
<comment type="function">
    <text evidence="7">Hydrolyzes fatty acids from S-acylated cysteine residues in proteins with a strong preference for palmitoylated G-alpha proteins over other acyl substrates. Mediates the deacylation of G-alpha proteins such as GPA1 in vivo, but has weak or no activity toward palmitoylated Ras proteins. Has weak lysophospholipase activity in vitro; however such activity may not exist in vivo.</text>
</comment>
<evidence type="ECO:0000256" key="5">
    <source>
        <dbReference type="ARBA" id="ARBA00022801"/>
    </source>
</evidence>
<evidence type="ECO:0000256" key="9">
    <source>
        <dbReference type="ARBA" id="ARBA00047337"/>
    </source>
</evidence>
<dbReference type="GO" id="GO:0052689">
    <property type="term" value="F:carboxylic ester hydrolase activity"/>
    <property type="evidence" value="ECO:0007669"/>
    <property type="project" value="UniProtKB-KW"/>
</dbReference>
<dbReference type="EMBL" id="JAEOAQ010000002">
    <property type="protein sequence ID" value="KAG5420254.1"/>
    <property type="molecule type" value="Genomic_DNA"/>
</dbReference>
<dbReference type="GO" id="GO:0008474">
    <property type="term" value="F:palmitoyl-(protein) hydrolase activity"/>
    <property type="evidence" value="ECO:0007669"/>
    <property type="project" value="UniProtKB-EC"/>
</dbReference>
<reference evidence="11 12" key="1">
    <citation type="submission" date="2020-12" db="EMBL/GenBank/DDBJ databases">
        <title>Effect of drift, selection, and recombination on the evolution of hybrid genomes in Candida yeast pathogens.</title>
        <authorList>
            <person name="Mixao V."/>
            <person name="Ksiezopolska E."/>
            <person name="Saus E."/>
            <person name="Boekhout T."/>
            <person name="Gacser A."/>
            <person name="Gabaldon T."/>
        </authorList>
    </citation>
    <scope>NUCLEOTIDE SEQUENCE [LARGE SCALE GENOMIC DNA]</scope>
    <source>
        <strain evidence="11 12">BP57</strain>
    </source>
</reference>
<evidence type="ECO:0000313" key="12">
    <source>
        <dbReference type="Proteomes" id="UP000669133"/>
    </source>
</evidence>
<proteinExistence type="inferred from homology"/>
<dbReference type="PANTHER" id="PTHR10655">
    <property type="entry name" value="LYSOPHOSPHOLIPASE-RELATED"/>
    <property type="match status" value="1"/>
</dbReference>
<dbReference type="GO" id="GO:0005737">
    <property type="term" value="C:cytoplasm"/>
    <property type="evidence" value="ECO:0007669"/>
    <property type="project" value="TreeGrafter"/>
</dbReference>
<name>A0A8H7ZHL0_9ASCO</name>
<evidence type="ECO:0000256" key="4">
    <source>
        <dbReference type="ARBA" id="ARBA00022487"/>
    </source>
</evidence>
<dbReference type="Pfam" id="PF02230">
    <property type="entry name" value="Abhydrolase_2"/>
    <property type="match status" value="1"/>
</dbReference>
<dbReference type="OrthoDB" id="2418081at2759"/>
<keyword evidence="6" id="KW-0443">Lipid metabolism</keyword>
<keyword evidence="5" id="KW-0378">Hydrolase</keyword>
<dbReference type="GeneID" id="93650763"/>
<evidence type="ECO:0000256" key="6">
    <source>
        <dbReference type="ARBA" id="ARBA00022832"/>
    </source>
</evidence>
<evidence type="ECO:0000313" key="11">
    <source>
        <dbReference type="EMBL" id="KAG5420254.1"/>
    </source>
</evidence>
<comment type="similarity">
    <text evidence="1">Belongs to the AB hydrolase superfamily. AB hydrolase 2 family.</text>
</comment>
<evidence type="ECO:0000256" key="2">
    <source>
        <dbReference type="ARBA" id="ARBA00012423"/>
    </source>
</evidence>
<dbReference type="Gene3D" id="3.40.50.1820">
    <property type="entry name" value="alpha/beta hydrolase"/>
    <property type="match status" value="1"/>
</dbReference>
<dbReference type="InterPro" id="IPR050565">
    <property type="entry name" value="LYPA1-2/EST-like"/>
</dbReference>
<sequence>MNTFFKFTIYLVIVISIYLQIKSFKLVSFDITTSSNRETSTDFKRESCDNSASIYTENTQETEMSTTISAIRQNATKTPAKAAIIFLHGLGDSGQGWSWLPQLINQTQLIPDAQSINYVFPNAPQLPITVNGGMQMPAWFDIYEFGNPNAKQDINGFFKSCDVLKSLIQEQIDKFNIPPHKIIIGGFSQGAAISLATVSLLGYKIGGVVALSGFCSVGAELEQRLVKDVNFETPIFQGHGTADPIIAYDFGKRTSEFYHKLGFKSIKFNTYPGVAHSASEEELIDVVKFLKDIMEK</sequence>
<dbReference type="RefSeq" id="XP_067549370.1">
    <property type="nucleotide sequence ID" value="XM_067690957.1"/>
</dbReference>
<gene>
    <name evidence="11" type="ORF">I9W82_002134</name>
</gene>
<evidence type="ECO:0000256" key="8">
    <source>
        <dbReference type="ARBA" id="ARBA00031195"/>
    </source>
</evidence>
<dbReference type="EC" id="3.1.2.22" evidence="2"/>
<accession>A0A8H7ZHL0</accession>
<keyword evidence="6" id="KW-0276">Fatty acid metabolism</keyword>
<evidence type="ECO:0000256" key="1">
    <source>
        <dbReference type="ARBA" id="ARBA00006499"/>
    </source>
</evidence>